<evidence type="ECO:0000259" key="8">
    <source>
        <dbReference type="PROSITE" id="PS51751"/>
    </source>
</evidence>
<dbReference type="Proteomes" id="UP001370490">
    <property type="component" value="Unassembled WGS sequence"/>
</dbReference>
<keyword evidence="5 7" id="KW-1133">Transmembrane helix</keyword>
<evidence type="ECO:0000313" key="10">
    <source>
        <dbReference type="Proteomes" id="UP001370490"/>
    </source>
</evidence>
<keyword evidence="6 7" id="KW-0472">Membrane</keyword>
<evidence type="ECO:0000256" key="7">
    <source>
        <dbReference type="PIRNR" id="PIRNR031032"/>
    </source>
</evidence>
<gene>
    <name evidence="9" type="ORF">RJ641_015278</name>
</gene>
<dbReference type="PIRSF" id="PIRSF031032">
    <property type="entry name" value="TMP_97_prd"/>
    <property type="match status" value="1"/>
</dbReference>
<feature type="transmembrane region" description="Helical" evidence="7">
    <location>
        <begin position="63"/>
        <end position="85"/>
    </location>
</feature>
<evidence type="ECO:0000256" key="2">
    <source>
        <dbReference type="ARBA" id="ARBA00009096"/>
    </source>
</evidence>
<dbReference type="PROSITE" id="PS51751">
    <property type="entry name" value="EXPERA"/>
    <property type="match status" value="1"/>
</dbReference>
<dbReference type="PANTHER" id="PTHR31204:SF1">
    <property type="entry name" value="SIGMA INTRACELLULAR RECEPTOR 2"/>
    <property type="match status" value="1"/>
</dbReference>
<name>A0AAN8URQ6_9MAGN</name>
<evidence type="ECO:0000313" key="9">
    <source>
        <dbReference type="EMBL" id="KAK6919374.1"/>
    </source>
</evidence>
<comment type="subcellular location">
    <subcellularLocation>
        <location evidence="1">Endoplasmic reticulum membrane</location>
        <topology evidence="1">Multi-pass membrane protein</topology>
    </subcellularLocation>
</comment>
<evidence type="ECO:0000256" key="5">
    <source>
        <dbReference type="ARBA" id="ARBA00022989"/>
    </source>
</evidence>
<evidence type="ECO:0000256" key="3">
    <source>
        <dbReference type="ARBA" id="ARBA00022692"/>
    </source>
</evidence>
<dbReference type="InterPro" id="IPR051987">
    <property type="entry name" value="Sigma-2_receptor-like"/>
</dbReference>
<evidence type="ECO:0000256" key="1">
    <source>
        <dbReference type="ARBA" id="ARBA00004477"/>
    </source>
</evidence>
<feature type="domain" description="EXPERA" evidence="8">
    <location>
        <begin position="8"/>
        <end position="140"/>
    </location>
</feature>
<dbReference type="InterPro" id="IPR033118">
    <property type="entry name" value="EXPERA"/>
</dbReference>
<dbReference type="GO" id="GO:0005789">
    <property type="term" value="C:endoplasmic reticulum membrane"/>
    <property type="evidence" value="ECO:0007669"/>
    <property type="project" value="UniProtKB-SubCell"/>
</dbReference>
<evidence type="ECO:0000256" key="4">
    <source>
        <dbReference type="ARBA" id="ARBA00022824"/>
    </source>
</evidence>
<comment type="caution">
    <text evidence="9">The sequence shown here is derived from an EMBL/GenBank/DDBJ whole genome shotgun (WGS) entry which is preliminary data.</text>
</comment>
<feature type="transmembrane region" description="Helical" evidence="7">
    <location>
        <begin position="7"/>
        <end position="26"/>
    </location>
</feature>
<comment type="similarity">
    <text evidence="2">Belongs to the TMEM97/sigma-2 receptor family.</text>
</comment>
<dbReference type="EMBL" id="JBAMMX010000021">
    <property type="protein sequence ID" value="KAK6919374.1"/>
    <property type="molecule type" value="Genomic_DNA"/>
</dbReference>
<dbReference type="InterPro" id="IPR016964">
    <property type="entry name" value="Sigma2_recept"/>
</dbReference>
<proteinExistence type="inferred from homology"/>
<feature type="transmembrane region" description="Helical" evidence="7">
    <location>
        <begin position="97"/>
        <end position="116"/>
    </location>
</feature>
<keyword evidence="4" id="KW-0256">Endoplasmic reticulum</keyword>
<dbReference type="Pfam" id="PF05241">
    <property type="entry name" value="EBP"/>
    <property type="match status" value="1"/>
</dbReference>
<feature type="transmembrane region" description="Helical" evidence="7">
    <location>
        <begin position="128"/>
        <end position="145"/>
    </location>
</feature>
<sequence length="167" mass="18284">MGVSGKLLDAILVIFFLVIAVGAPLIDSQTCFPSHIFPGYLVDLHAWYCREYGDYLLVEKPDFFVGLVWLELLFQWPLSLINIFGILGGKSWVGTTCLIYGVSVMTSMAAIMAEMIGSGKASEKLLKMYSPFVGFAILAFLRGLFTSCGKSSSGNGKRLVPARKKRA</sequence>
<accession>A0AAN8URQ6</accession>
<organism evidence="9 10">
    <name type="scientific">Dillenia turbinata</name>
    <dbReference type="NCBI Taxonomy" id="194707"/>
    <lineage>
        <taxon>Eukaryota</taxon>
        <taxon>Viridiplantae</taxon>
        <taxon>Streptophyta</taxon>
        <taxon>Embryophyta</taxon>
        <taxon>Tracheophyta</taxon>
        <taxon>Spermatophyta</taxon>
        <taxon>Magnoliopsida</taxon>
        <taxon>eudicotyledons</taxon>
        <taxon>Gunneridae</taxon>
        <taxon>Pentapetalae</taxon>
        <taxon>Dilleniales</taxon>
        <taxon>Dilleniaceae</taxon>
        <taxon>Dillenia</taxon>
    </lineage>
</organism>
<reference evidence="9 10" key="1">
    <citation type="submission" date="2023-12" db="EMBL/GenBank/DDBJ databases">
        <title>A high-quality genome assembly for Dillenia turbinata (Dilleniales).</title>
        <authorList>
            <person name="Chanderbali A."/>
        </authorList>
    </citation>
    <scope>NUCLEOTIDE SEQUENCE [LARGE SCALE GENOMIC DNA]</scope>
    <source>
        <strain evidence="9">LSX21</strain>
        <tissue evidence="9">Leaf</tissue>
    </source>
</reference>
<protein>
    <recommendedName>
        <fullName evidence="8">EXPERA domain-containing protein</fullName>
    </recommendedName>
</protein>
<evidence type="ECO:0000256" key="6">
    <source>
        <dbReference type="ARBA" id="ARBA00023136"/>
    </source>
</evidence>
<dbReference type="AlphaFoldDB" id="A0AAN8URQ6"/>
<keyword evidence="3 7" id="KW-0812">Transmembrane</keyword>
<keyword evidence="10" id="KW-1185">Reference proteome</keyword>
<dbReference type="PANTHER" id="PTHR31204">
    <property type="entry name" value="SIGMA INTRACELLULAR RECEPTOR 2"/>
    <property type="match status" value="1"/>
</dbReference>